<dbReference type="Pfam" id="PF03161">
    <property type="entry name" value="LAGLIDADG_2"/>
    <property type="match status" value="1"/>
</dbReference>
<feature type="domain" description="Homing endonuclease LAGLIDADG" evidence="3">
    <location>
        <begin position="46"/>
        <end position="227"/>
    </location>
</feature>
<keyword evidence="4" id="KW-0378">Hydrolase</keyword>
<evidence type="ECO:0000256" key="2">
    <source>
        <dbReference type="SAM" id="Phobius"/>
    </source>
</evidence>
<keyword evidence="4" id="KW-0540">Nuclease</keyword>
<geneLocation type="mitochondrion" evidence="4"/>
<organism evidence="4">
    <name type="scientific">Amanita thiersii</name>
    <dbReference type="NCBI Taxonomy" id="235537"/>
    <lineage>
        <taxon>Eukaryota</taxon>
        <taxon>Fungi</taxon>
        <taxon>Dikarya</taxon>
        <taxon>Basidiomycota</taxon>
        <taxon>Agaricomycotina</taxon>
        <taxon>Agaricomycetes</taxon>
        <taxon>Agaricomycetidae</taxon>
        <taxon>Agaricales</taxon>
        <taxon>Pluteineae</taxon>
        <taxon>Amanitaceae</taxon>
        <taxon>Amanita</taxon>
    </lineage>
</organism>
<dbReference type="SUPFAM" id="SSF55608">
    <property type="entry name" value="Homing endonucleases"/>
    <property type="match status" value="1"/>
</dbReference>
<dbReference type="Gene3D" id="3.10.28.10">
    <property type="entry name" value="Homing endonucleases"/>
    <property type="match status" value="2"/>
</dbReference>
<proteinExistence type="predicted"/>
<gene>
    <name evidence="4" type="primary">orf246</name>
</gene>
<dbReference type="InterPro" id="IPR004860">
    <property type="entry name" value="LAGLIDADG_dom"/>
</dbReference>
<keyword evidence="2" id="KW-0472">Membrane</keyword>
<evidence type="ECO:0000256" key="1">
    <source>
        <dbReference type="ARBA" id="ARBA00002670"/>
    </source>
</evidence>
<dbReference type="GO" id="GO:0004519">
    <property type="term" value="F:endonuclease activity"/>
    <property type="evidence" value="ECO:0007669"/>
    <property type="project" value="UniProtKB-KW"/>
</dbReference>
<dbReference type="AlphaFoldDB" id="A0A5Q0N2B5"/>
<keyword evidence="4" id="KW-0496">Mitochondrion</keyword>
<protein>
    <submittedName>
        <fullName evidence="4">LAGLIDADG endonuclease type 2</fullName>
    </submittedName>
</protein>
<keyword evidence="2" id="KW-0812">Transmembrane</keyword>
<comment type="function">
    <text evidence="1">Mitochondrial DNA endonuclease involved in intron homing.</text>
</comment>
<keyword evidence="2" id="KW-1133">Transmembrane helix</keyword>
<dbReference type="InterPro" id="IPR027434">
    <property type="entry name" value="Homing_endonucl"/>
</dbReference>
<name>A0A5Q0N2B5_9AGAR</name>
<dbReference type="EMBL" id="MK993561">
    <property type="protein sequence ID" value="QFZ98706.1"/>
    <property type="molecule type" value="Genomic_DNA"/>
</dbReference>
<evidence type="ECO:0000313" key="4">
    <source>
        <dbReference type="EMBL" id="QFZ98706.1"/>
    </source>
</evidence>
<sequence>MNGVKQLYLFFIYILFYYGYSNNSYDINYLSILPFINSIPTSTLHTITGNMLGDGSISLSKKTKGQGKFSMTMDVYSLNYLHHLDQDVYSQLTNTKIYPYPNILLPHHKGKEITQYHFKTRTHPLYTALHSLWYNRDNDNKFIKIVPLNITEMLSEISLAYWLMDDVYFDSYGRAKTVILCTESFTEEECIILQSLLEKLNIKSTLKVRNKIKNKYRIIISKTSMDRVISLVNPYMHKDFIYKLGI</sequence>
<evidence type="ECO:0000259" key="3">
    <source>
        <dbReference type="Pfam" id="PF03161"/>
    </source>
</evidence>
<reference evidence="4" key="1">
    <citation type="journal article" name="Front. Microbiol.">
        <title>Comparative Mitogenome Analysis Reveals Mitochondrial Genome Differentiation in Ectomycorrhizal and Asymbiotic Amanita Species.</title>
        <authorList>
            <person name="Li Q."/>
            <person name="He X."/>
            <person name="Ren Y."/>
            <person name="Xiong C."/>
            <person name="Jin X."/>
            <person name="Peng L."/>
            <person name="Huang W."/>
        </authorList>
    </citation>
    <scope>NUCLEOTIDE SEQUENCE</scope>
</reference>
<dbReference type="GeneID" id="42437966"/>
<feature type="transmembrane region" description="Helical" evidence="2">
    <location>
        <begin position="7"/>
        <end position="25"/>
    </location>
</feature>
<keyword evidence="4" id="KW-0255">Endonuclease</keyword>
<dbReference type="RefSeq" id="YP_009710758.1">
    <property type="nucleotide sequence ID" value="NC_045201.1"/>
</dbReference>
<accession>A0A5Q0N2B5</accession>